<dbReference type="Proteomes" id="UP000192455">
    <property type="component" value="Unassembled WGS sequence"/>
</dbReference>
<dbReference type="EMBL" id="FTPS01000001">
    <property type="protein sequence ID" value="SIT76108.1"/>
    <property type="molecule type" value="Genomic_DNA"/>
</dbReference>
<evidence type="ECO:0000256" key="5">
    <source>
        <dbReference type="ARBA" id="ARBA00022490"/>
    </source>
</evidence>
<dbReference type="InterPro" id="IPR028366">
    <property type="entry name" value="PhoU"/>
</dbReference>
<comment type="subcellular location">
    <subcellularLocation>
        <location evidence="1 8">Cytoplasm</location>
    </subcellularLocation>
</comment>
<accession>A0A1R3WE40</accession>
<feature type="domain" description="PhoU" evidence="10">
    <location>
        <begin position="126"/>
        <end position="211"/>
    </location>
</feature>
<evidence type="ECO:0000313" key="12">
    <source>
        <dbReference type="Proteomes" id="UP000192455"/>
    </source>
</evidence>
<protein>
    <recommendedName>
        <fullName evidence="8">Phosphate-specific transport system accessory protein PhoU</fullName>
    </recommendedName>
</protein>
<evidence type="ECO:0000313" key="11">
    <source>
        <dbReference type="EMBL" id="SIT76108.1"/>
    </source>
</evidence>
<evidence type="ECO:0000256" key="1">
    <source>
        <dbReference type="ARBA" id="ARBA00004496"/>
    </source>
</evidence>
<dbReference type="Gene3D" id="1.20.58.220">
    <property type="entry name" value="Phosphate transport system protein phou homolog 2, domain 2"/>
    <property type="match status" value="2"/>
</dbReference>
<evidence type="ECO:0000256" key="2">
    <source>
        <dbReference type="ARBA" id="ARBA00008107"/>
    </source>
</evidence>
<dbReference type="InterPro" id="IPR038078">
    <property type="entry name" value="PhoU-like_sf"/>
</dbReference>
<dbReference type="GO" id="GO:0030643">
    <property type="term" value="P:intracellular phosphate ion homeostasis"/>
    <property type="evidence" value="ECO:0007669"/>
    <property type="project" value="InterPro"/>
</dbReference>
<reference evidence="11 12" key="1">
    <citation type="submission" date="2017-01" db="EMBL/GenBank/DDBJ databases">
        <authorList>
            <person name="Mah S.A."/>
            <person name="Swanson W.J."/>
            <person name="Moy G.W."/>
            <person name="Vacquier V.D."/>
        </authorList>
    </citation>
    <scope>NUCLEOTIDE SEQUENCE [LARGE SCALE GENOMIC DNA]</scope>
    <source>
        <strain evidence="11 12">DSM 21219</strain>
    </source>
</reference>
<keyword evidence="4 8" id="KW-0813">Transport</keyword>
<dbReference type="SUPFAM" id="SSF109755">
    <property type="entry name" value="PhoU-like"/>
    <property type="match status" value="1"/>
</dbReference>
<feature type="region of interest" description="Disordered" evidence="9">
    <location>
        <begin position="222"/>
        <end position="247"/>
    </location>
</feature>
<comment type="function">
    <text evidence="7 8">Plays a role in the regulation of phosphate uptake.</text>
</comment>
<dbReference type="RefSeq" id="WP_076646877.1">
    <property type="nucleotide sequence ID" value="NZ_FTPS01000001.1"/>
</dbReference>
<keyword evidence="5 8" id="KW-0963">Cytoplasm</keyword>
<dbReference type="GO" id="GO:0006817">
    <property type="term" value="P:phosphate ion transport"/>
    <property type="evidence" value="ECO:0007669"/>
    <property type="project" value="UniProtKB-KW"/>
</dbReference>
<evidence type="ECO:0000256" key="6">
    <source>
        <dbReference type="ARBA" id="ARBA00022592"/>
    </source>
</evidence>
<evidence type="ECO:0000256" key="8">
    <source>
        <dbReference type="PIRNR" id="PIRNR003107"/>
    </source>
</evidence>
<keyword evidence="12" id="KW-1185">Reference proteome</keyword>
<dbReference type="OrthoDB" id="9814256at2"/>
<evidence type="ECO:0000259" key="10">
    <source>
        <dbReference type="Pfam" id="PF01895"/>
    </source>
</evidence>
<evidence type="ECO:0000256" key="9">
    <source>
        <dbReference type="SAM" id="MobiDB-lite"/>
    </source>
</evidence>
<comment type="similarity">
    <text evidence="2 8">Belongs to the PhoU family.</text>
</comment>
<dbReference type="Pfam" id="PF01895">
    <property type="entry name" value="PhoU"/>
    <property type="match status" value="2"/>
</dbReference>
<evidence type="ECO:0000256" key="3">
    <source>
        <dbReference type="ARBA" id="ARBA00011738"/>
    </source>
</evidence>
<dbReference type="PIRSF" id="PIRSF003107">
    <property type="entry name" value="PhoU"/>
    <property type="match status" value="1"/>
</dbReference>
<proteinExistence type="inferred from homology"/>
<dbReference type="PANTHER" id="PTHR42930:SF3">
    <property type="entry name" value="PHOSPHATE-SPECIFIC TRANSPORT SYSTEM ACCESSORY PROTEIN PHOU"/>
    <property type="match status" value="1"/>
</dbReference>
<dbReference type="STRING" id="515897.SAMN05421849_0446"/>
<dbReference type="InterPro" id="IPR026022">
    <property type="entry name" value="PhoU_dom"/>
</dbReference>
<dbReference type="PANTHER" id="PTHR42930">
    <property type="entry name" value="PHOSPHATE-SPECIFIC TRANSPORT SYSTEM ACCESSORY PROTEIN PHOU"/>
    <property type="match status" value="1"/>
</dbReference>
<dbReference type="GO" id="GO:0045936">
    <property type="term" value="P:negative regulation of phosphate metabolic process"/>
    <property type="evidence" value="ECO:0007669"/>
    <property type="project" value="InterPro"/>
</dbReference>
<feature type="domain" description="PhoU" evidence="10">
    <location>
        <begin position="22"/>
        <end position="109"/>
    </location>
</feature>
<dbReference type="NCBIfam" id="TIGR02135">
    <property type="entry name" value="phoU_full"/>
    <property type="match status" value="1"/>
</dbReference>
<keyword evidence="6 8" id="KW-0592">Phosphate transport</keyword>
<comment type="subunit">
    <text evidence="3 8">Homodimer.</text>
</comment>
<evidence type="ECO:0000256" key="4">
    <source>
        <dbReference type="ARBA" id="ARBA00022448"/>
    </source>
</evidence>
<dbReference type="GO" id="GO:0005737">
    <property type="term" value="C:cytoplasm"/>
    <property type="evidence" value="ECO:0007669"/>
    <property type="project" value="UniProtKB-SubCell"/>
</dbReference>
<evidence type="ECO:0000256" key="7">
    <source>
        <dbReference type="ARBA" id="ARBA00056181"/>
    </source>
</evidence>
<name>A0A1R3WE40_9RHOB</name>
<sequence>MEKGQHIATAFDRDLETIEALLARMGGLVEVAIMDAIRALETRDAELAAAVRQGDKAIDALEQQIDAEAARLIALRAPAAADLRTVLAAMKIAAALERCGDYAKNLAKRSTVLAALPAIEGGAGSIRRMGDAVRLQMKNVLDAFIRRDAVLAERVRQDDHDIDQMYNTLFREFLTYMMEDPRAISACMHLHFIAKNIERMGDHVTSIAEQVIYLVTGALPDDERPKADHTSQPPDAQPQGGIWQSTP</sequence>
<dbReference type="AlphaFoldDB" id="A0A1R3WE40"/>
<dbReference type="FunFam" id="1.20.58.220:FF:000004">
    <property type="entry name" value="Phosphate-specific transport system accessory protein PhoU"/>
    <property type="match status" value="1"/>
</dbReference>
<gene>
    <name evidence="11" type="ORF">SAMN05421849_0446</name>
</gene>
<organism evidence="11 12">
    <name type="scientific">Pontibaca methylaminivorans</name>
    <dbReference type="NCBI Taxonomy" id="515897"/>
    <lineage>
        <taxon>Bacteria</taxon>
        <taxon>Pseudomonadati</taxon>
        <taxon>Pseudomonadota</taxon>
        <taxon>Alphaproteobacteria</taxon>
        <taxon>Rhodobacterales</taxon>
        <taxon>Roseobacteraceae</taxon>
        <taxon>Pontibaca</taxon>
    </lineage>
</organism>